<dbReference type="Gene3D" id="3.10.450.50">
    <property type="match status" value="1"/>
</dbReference>
<reference evidence="1 2" key="1">
    <citation type="submission" date="2020-06" db="EMBL/GenBank/DDBJ databases">
        <authorList>
            <person name="Hwang Y.J."/>
        </authorList>
    </citation>
    <scope>NUCLEOTIDE SEQUENCE [LARGE SCALE GENOMIC DNA]</scope>
    <source>
        <strain evidence="1 2">KUDC8001</strain>
    </source>
</reference>
<protein>
    <submittedName>
        <fullName evidence="1">Ester cyclase</fullName>
    </submittedName>
</protein>
<dbReference type="GO" id="GO:0030638">
    <property type="term" value="P:polyketide metabolic process"/>
    <property type="evidence" value="ECO:0007669"/>
    <property type="project" value="InterPro"/>
</dbReference>
<gene>
    <name evidence="1" type="ORF">HUW48_06195</name>
</gene>
<proteinExistence type="predicted"/>
<dbReference type="SUPFAM" id="SSF54427">
    <property type="entry name" value="NTF2-like"/>
    <property type="match status" value="1"/>
</dbReference>
<dbReference type="InterPro" id="IPR032710">
    <property type="entry name" value="NTF2-like_dom_sf"/>
</dbReference>
<evidence type="ECO:0000313" key="2">
    <source>
        <dbReference type="Proteomes" id="UP000514509"/>
    </source>
</evidence>
<sequence>MQTSAKTLISGFIEQIWNNRNFQKMDEFLHPNFKDYSLPATLPANQEGSQKWILGTGISFEHQTIIEDLVTEGEKGIVKIKMKLKHIGVWRQIEPTGMEIEAAGYRFFLMKDGKIIEHAALIDGQAIENQLKKAAQGCKIAQ</sequence>
<dbReference type="EMBL" id="CP055153">
    <property type="protein sequence ID" value="QMU27661.1"/>
    <property type="molecule type" value="Genomic_DNA"/>
</dbReference>
<dbReference type="InterPro" id="IPR009959">
    <property type="entry name" value="Cyclase_SnoaL-like"/>
</dbReference>
<keyword evidence="2" id="KW-1185">Reference proteome</keyword>
<organism evidence="1 2">
    <name type="scientific">Adhaeribacter radiodurans</name>
    <dbReference type="NCBI Taxonomy" id="2745197"/>
    <lineage>
        <taxon>Bacteria</taxon>
        <taxon>Pseudomonadati</taxon>
        <taxon>Bacteroidota</taxon>
        <taxon>Cytophagia</taxon>
        <taxon>Cytophagales</taxon>
        <taxon>Hymenobacteraceae</taxon>
        <taxon>Adhaeribacter</taxon>
    </lineage>
</organism>
<dbReference type="KEGG" id="add:HUW48_06195"/>
<dbReference type="Proteomes" id="UP000514509">
    <property type="component" value="Chromosome"/>
</dbReference>
<dbReference type="AlphaFoldDB" id="A0A7L7L4C0"/>
<dbReference type="RefSeq" id="WP_182414856.1">
    <property type="nucleotide sequence ID" value="NZ_CP055153.1"/>
</dbReference>
<evidence type="ECO:0000313" key="1">
    <source>
        <dbReference type="EMBL" id="QMU27661.1"/>
    </source>
</evidence>
<accession>A0A7L7L4C0</accession>
<name>A0A7L7L4C0_9BACT</name>
<dbReference type="Pfam" id="PF07366">
    <property type="entry name" value="SnoaL"/>
    <property type="match status" value="1"/>
</dbReference>
<reference evidence="1 2" key="2">
    <citation type="submission" date="2020-08" db="EMBL/GenBank/DDBJ databases">
        <title>Adhaeribacter dokdonensis sp. nov., isolated from the rhizosphere of Elymus tsukushiensis, a plant native to the Dokdo Islands, Republic of Korea.</title>
        <authorList>
            <person name="Ghim S.Y."/>
        </authorList>
    </citation>
    <scope>NUCLEOTIDE SEQUENCE [LARGE SCALE GENOMIC DNA]</scope>
    <source>
        <strain evidence="1 2">KUDC8001</strain>
    </source>
</reference>